<dbReference type="OrthoDB" id="3222at2759"/>
<dbReference type="GO" id="GO:0015250">
    <property type="term" value="F:water channel activity"/>
    <property type="evidence" value="ECO:0007669"/>
    <property type="project" value="TreeGrafter"/>
</dbReference>
<gene>
    <name evidence="8" type="ORF">AX774_g5620</name>
</gene>
<dbReference type="InterPro" id="IPR023271">
    <property type="entry name" value="Aquaporin-like"/>
</dbReference>
<accession>A0A1R1PJ97</accession>
<reference evidence="9" key="1">
    <citation type="submission" date="2017-01" db="EMBL/GenBank/DDBJ databases">
        <authorList>
            <person name="Wang Y."/>
            <person name="White M."/>
            <person name="Kvist S."/>
            <person name="Moncalvo J.-M."/>
        </authorList>
    </citation>
    <scope>NUCLEOTIDE SEQUENCE [LARGE SCALE GENOMIC DNA]</scope>
    <source>
        <strain evidence="9">COL-18-3</strain>
    </source>
</reference>
<evidence type="ECO:0000256" key="6">
    <source>
        <dbReference type="ARBA" id="ARBA00023136"/>
    </source>
</evidence>
<evidence type="ECO:0000256" key="1">
    <source>
        <dbReference type="ARBA" id="ARBA00004141"/>
    </source>
</evidence>
<dbReference type="Pfam" id="PF00230">
    <property type="entry name" value="MIP"/>
    <property type="match status" value="1"/>
</dbReference>
<keyword evidence="3" id="KW-0813">Transport</keyword>
<comment type="similarity">
    <text evidence="2">Belongs to the MIP/aquaporin (TC 1.A.8) family.</text>
</comment>
<dbReference type="AlphaFoldDB" id="A0A1R1PJ97"/>
<proteinExistence type="inferred from homology"/>
<keyword evidence="4 7" id="KW-0812">Transmembrane</keyword>
<keyword evidence="5 7" id="KW-1133">Transmembrane helix</keyword>
<evidence type="ECO:0000256" key="4">
    <source>
        <dbReference type="ARBA" id="ARBA00022692"/>
    </source>
</evidence>
<dbReference type="GO" id="GO:0015254">
    <property type="term" value="F:glycerol channel activity"/>
    <property type="evidence" value="ECO:0007669"/>
    <property type="project" value="TreeGrafter"/>
</dbReference>
<feature type="transmembrane region" description="Helical" evidence="7">
    <location>
        <begin position="27"/>
        <end position="48"/>
    </location>
</feature>
<protein>
    <submittedName>
        <fullName evidence="8">Uncharacterized protein</fullName>
    </submittedName>
</protein>
<organism evidence="8 9">
    <name type="scientific">Zancudomyces culisetae</name>
    <name type="common">Gut fungus</name>
    <name type="synonym">Smittium culisetae</name>
    <dbReference type="NCBI Taxonomy" id="1213189"/>
    <lineage>
        <taxon>Eukaryota</taxon>
        <taxon>Fungi</taxon>
        <taxon>Fungi incertae sedis</taxon>
        <taxon>Zoopagomycota</taxon>
        <taxon>Kickxellomycotina</taxon>
        <taxon>Harpellomycetes</taxon>
        <taxon>Harpellales</taxon>
        <taxon>Legeriomycetaceae</taxon>
        <taxon>Zancudomyces</taxon>
    </lineage>
</organism>
<name>A0A1R1PJ97_ZANCU</name>
<dbReference type="InterPro" id="IPR000425">
    <property type="entry name" value="MIP"/>
</dbReference>
<dbReference type="GO" id="GO:0005886">
    <property type="term" value="C:plasma membrane"/>
    <property type="evidence" value="ECO:0007669"/>
    <property type="project" value="TreeGrafter"/>
</dbReference>
<dbReference type="EMBL" id="LSSK01001030">
    <property type="protein sequence ID" value="OMH80932.1"/>
    <property type="molecule type" value="Genomic_DNA"/>
</dbReference>
<keyword evidence="9" id="KW-1185">Reference proteome</keyword>
<feature type="transmembrane region" description="Helical" evidence="7">
    <location>
        <begin position="110"/>
        <end position="131"/>
    </location>
</feature>
<feature type="transmembrane region" description="Helical" evidence="7">
    <location>
        <begin position="60"/>
        <end position="78"/>
    </location>
</feature>
<evidence type="ECO:0000256" key="3">
    <source>
        <dbReference type="ARBA" id="ARBA00022448"/>
    </source>
</evidence>
<dbReference type="Proteomes" id="UP000188320">
    <property type="component" value="Unassembled WGS sequence"/>
</dbReference>
<evidence type="ECO:0000256" key="5">
    <source>
        <dbReference type="ARBA" id="ARBA00022989"/>
    </source>
</evidence>
<keyword evidence="6 7" id="KW-0472">Membrane</keyword>
<dbReference type="InterPro" id="IPR050363">
    <property type="entry name" value="MIP/Aquaporin"/>
</dbReference>
<evidence type="ECO:0000313" key="8">
    <source>
        <dbReference type="EMBL" id="OMH80932.1"/>
    </source>
</evidence>
<dbReference type="PANTHER" id="PTHR43829">
    <property type="entry name" value="AQUAPORIN OR AQUAGLYCEROPORIN RELATED"/>
    <property type="match status" value="1"/>
</dbReference>
<comment type="caution">
    <text evidence="8">The sequence shown here is derived from an EMBL/GenBank/DDBJ whole genome shotgun (WGS) entry which is preliminary data.</text>
</comment>
<evidence type="ECO:0000256" key="7">
    <source>
        <dbReference type="SAM" id="Phobius"/>
    </source>
</evidence>
<dbReference type="PANTHER" id="PTHR43829:SF9">
    <property type="entry name" value="AQUAPORIN-9"/>
    <property type="match status" value="1"/>
</dbReference>
<dbReference type="SUPFAM" id="SSF81338">
    <property type="entry name" value="Aquaporin-like"/>
    <property type="match status" value="1"/>
</dbReference>
<sequence>MDTTQSTATAAAAATRYFNYVFSKGDFLHAFISELVGSCIFVIAVFAITDIKNVSMRHTAPIAIGMSYAGCKLIFGFTDYGGSFNPILDIAFRTLTWMVFGSLDILKKTTIFMVASIVGSFLGGFIGASIYELLTWSNQEYRTKVGDK</sequence>
<dbReference type="Gene3D" id="1.20.1080.10">
    <property type="entry name" value="Glycerol uptake facilitator protein"/>
    <property type="match status" value="1"/>
</dbReference>
<evidence type="ECO:0000313" key="9">
    <source>
        <dbReference type="Proteomes" id="UP000188320"/>
    </source>
</evidence>
<evidence type="ECO:0000256" key="2">
    <source>
        <dbReference type="ARBA" id="ARBA00006175"/>
    </source>
</evidence>
<comment type="subcellular location">
    <subcellularLocation>
        <location evidence="1">Membrane</location>
        <topology evidence="1">Multi-pass membrane protein</topology>
    </subcellularLocation>
</comment>